<accession>A0A423TSU4</accession>
<name>A0A423TSU4_PENVA</name>
<reference evidence="2 3" key="2">
    <citation type="submission" date="2019-01" db="EMBL/GenBank/DDBJ databases">
        <title>The decoding of complex shrimp genome reveals the adaptation for benthos swimmer, frequently molting mechanism and breeding impact on genome.</title>
        <authorList>
            <person name="Sun Y."/>
            <person name="Gao Y."/>
            <person name="Yu Y."/>
        </authorList>
    </citation>
    <scope>NUCLEOTIDE SEQUENCE [LARGE SCALE GENOMIC DNA]</scope>
    <source>
        <tissue evidence="2">Muscle</tissue>
    </source>
</reference>
<protein>
    <submittedName>
        <fullName evidence="2">Uncharacterized protein</fullName>
    </submittedName>
</protein>
<proteinExistence type="predicted"/>
<dbReference type="EMBL" id="QCYY01001228">
    <property type="protein sequence ID" value="ROT79535.1"/>
    <property type="molecule type" value="Genomic_DNA"/>
</dbReference>
<keyword evidence="1" id="KW-0732">Signal</keyword>
<organism evidence="2 3">
    <name type="scientific">Penaeus vannamei</name>
    <name type="common">Whiteleg shrimp</name>
    <name type="synonym">Litopenaeus vannamei</name>
    <dbReference type="NCBI Taxonomy" id="6689"/>
    <lineage>
        <taxon>Eukaryota</taxon>
        <taxon>Metazoa</taxon>
        <taxon>Ecdysozoa</taxon>
        <taxon>Arthropoda</taxon>
        <taxon>Crustacea</taxon>
        <taxon>Multicrustacea</taxon>
        <taxon>Malacostraca</taxon>
        <taxon>Eumalacostraca</taxon>
        <taxon>Eucarida</taxon>
        <taxon>Decapoda</taxon>
        <taxon>Dendrobranchiata</taxon>
        <taxon>Penaeoidea</taxon>
        <taxon>Penaeidae</taxon>
        <taxon>Penaeus</taxon>
    </lineage>
</organism>
<feature type="chain" id="PRO_5019470618" evidence="1">
    <location>
        <begin position="18"/>
        <end position="204"/>
    </location>
</feature>
<gene>
    <name evidence="2" type="ORF">C7M84_001730</name>
</gene>
<dbReference type="Proteomes" id="UP000283509">
    <property type="component" value="Unassembled WGS sequence"/>
</dbReference>
<evidence type="ECO:0000313" key="2">
    <source>
        <dbReference type="EMBL" id="ROT79535.1"/>
    </source>
</evidence>
<comment type="caution">
    <text evidence="2">The sequence shown here is derived from an EMBL/GenBank/DDBJ whole genome shotgun (WGS) entry which is preliminary data.</text>
</comment>
<evidence type="ECO:0000313" key="3">
    <source>
        <dbReference type="Proteomes" id="UP000283509"/>
    </source>
</evidence>
<keyword evidence="3" id="KW-1185">Reference proteome</keyword>
<sequence length="204" mass="22724">MARTVLMLAALVAVTEPFVQHSRPALIAPVPSNPRKTIYLSSISNQLSETRREAPRRVLRVASSAGPPKARGSLPARRSWVSEAAGVLEHNISWYKTMTISSLLLSKVPSVMMLAGQYRAALVVMTIDWHHVGRYPLLLVPVRMMWHSTTARRRSFLIPNHPPKAYLSNILQAHLTILHSNSLRAQTEIAPSRRPAFACRETAP</sequence>
<dbReference type="AlphaFoldDB" id="A0A423TSU4"/>
<evidence type="ECO:0000256" key="1">
    <source>
        <dbReference type="SAM" id="SignalP"/>
    </source>
</evidence>
<reference evidence="2 3" key="1">
    <citation type="submission" date="2018-04" db="EMBL/GenBank/DDBJ databases">
        <authorList>
            <person name="Zhang X."/>
            <person name="Yuan J."/>
            <person name="Li F."/>
            <person name="Xiang J."/>
        </authorList>
    </citation>
    <scope>NUCLEOTIDE SEQUENCE [LARGE SCALE GENOMIC DNA]</scope>
    <source>
        <tissue evidence="2">Muscle</tissue>
    </source>
</reference>
<feature type="signal peptide" evidence="1">
    <location>
        <begin position="1"/>
        <end position="17"/>
    </location>
</feature>